<evidence type="ECO:0000259" key="1">
    <source>
        <dbReference type="Pfam" id="PF14028"/>
    </source>
</evidence>
<feature type="domain" description="Thiopeptide-type bacteriocin biosynthesis" evidence="1">
    <location>
        <begin position="11"/>
        <end position="275"/>
    </location>
</feature>
<name>A0A9N8J648_9FLAO</name>
<proteinExistence type="predicted"/>
<comment type="caution">
    <text evidence="2">The sequence shown here is derived from an EMBL/GenBank/DDBJ whole genome shotgun (WGS) entry which is preliminary data.</text>
</comment>
<sequence>MQRDFCLGSEWLYYKIYTGVKTSDYILLEKLKPVILKLEKKKIIQKWFFIRYRDTEEHLRIRFLISDTKHLTRVIKSFYSVFNELLEQNLVWNIQTDTYKREIERYGENTMLDSEFLFWEDSKMILRYIKLKSQFTKQDTPLLFSFYAIDSFLNSFKLSDMEKLSLMDNLQTSFKIEFETDKEQKKEMSKRYQSLYPQINDFLSTTSNDNLKEIAKIINKKSKNIAEKTLEIKTKIEIPLESFLASHIHMMINRQYTSKQRMYELIIYDHLFRFYKSKNYRKQNIILS</sequence>
<reference evidence="2 3" key="1">
    <citation type="submission" date="2020-06" db="EMBL/GenBank/DDBJ databases">
        <authorList>
            <person name="Criscuolo A."/>
        </authorList>
    </citation>
    <scope>NUCLEOTIDE SEQUENCE [LARGE SCALE GENOMIC DNA]</scope>
    <source>
        <strain evidence="2">PXU-55</strain>
    </source>
</reference>
<organism evidence="2 3">
    <name type="scientific">Flavobacterium panici</name>
    <dbReference type="NCBI Taxonomy" id="2654843"/>
    <lineage>
        <taxon>Bacteria</taxon>
        <taxon>Pseudomonadati</taxon>
        <taxon>Bacteroidota</taxon>
        <taxon>Flavobacteriia</taxon>
        <taxon>Flavobacteriales</taxon>
        <taxon>Flavobacteriaceae</taxon>
        <taxon>Flavobacterium</taxon>
    </lineage>
</organism>
<dbReference type="AlphaFoldDB" id="A0A9N8J648"/>
<dbReference type="Pfam" id="PF14028">
    <property type="entry name" value="Lant_dehydr_C"/>
    <property type="match status" value="1"/>
</dbReference>
<dbReference type="NCBIfam" id="TIGR03891">
    <property type="entry name" value="thiopep_ocin"/>
    <property type="match status" value="1"/>
</dbReference>
<dbReference type="EMBL" id="CAIJDE010000059">
    <property type="protein sequence ID" value="CAC9976184.1"/>
    <property type="molecule type" value="Genomic_DNA"/>
</dbReference>
<protein>
    <recommendedName>
        <fullName evidence="1">Thiopeptide-type bacteriocin biosynthesis domain-containing protein</fullName>
    </recommendedName>
</protein>
<evidence type="ECO:0000313" key="3">
    <source>
        <dbReference type="Proteomes" id="UP000533639"/>
    </source>
</evidence>
<evidence type="ECO:0000313" key="2">
    <source>
        <dbReference type="EMBL" id="CAC9976184.1"/>
    </source>
</evidence>
<dbReference type="InterPro" id="IPR023809">
    <property type="entry name" value="Thiopep_bacteriocin_synth_dom"/>
</dbReference>
<keyword evidence="3" id="KW-1185">Reference proteome</keyword>
<dbReference type="RefSeq" id="WP_053470580.1">
    <property type="nucleotide sequence ID" value="NZ_CAIJDE010000059.1"/>
</dbReference>
<gene>
    <name evidence="2" type="ORF">FLAPXU55_03908</name>
</gene>
<dbReference type="Proteomes" id="UP000533639">
    <property type="component" value="Unassembled WGS sequence"/>
</dbReference>
<accession>A0A9N8J648</accession>